<feature type="domain" description="Helicase C-terminal" evidence="2">
    <location>
        <begin position="602"/>
        <end position="755"/>
    </location>
</feature>
<dbReference type="Pfam" id="PF11907">
    <property type="entry name" value="DUF3427"/>
    <property type="match status" value="1"/>
</dbReference>
<feature type="domain" description="Helicase ATP-binding" evidence="1">
    <location>
        <begin position="382"/>
        <end position="525"/>
    </location>
</feature>
<dbReference type="EMBL" id="CAJRAY010000083">
    <property type="protein sequence ID" value="CAG5091642.1"/>
    <property type="molecule type" value="Genomic_DNA"/>
</dbReference>
<dbReference type="InterPro" id="IPR001650">
    <property type="entry name" value="Helicase_C-like"/>
</dbReference>
<dbReference type="InterPro" id="IPR006935">
    <property type="entry name" value="Helicase/UvrB_N"/>
</dbReference>
<evidence type="ECO:0000313" key="4">
    <source>
        <dbReference type="Proteomes" id="UP000681526"/>
    </source>
</evidence>
<dbReference type="Gene3D" id="3.30.870.10">
    <property type="entry name" value="Endonuclease Chain A"/>
    <property type="match status" value="1"/>
</dbReference>
<dbReference type="Gene3D" id="3.40.50.300">
    <property type="entry name" value="P-loop containing nucleotide triphosphate hydrolases"/>
    <property type="match status" value="2"/>
</dbReference>
<dbReference type="Pfam" id="PF13091">
    <property type="entry name" value="PLDc_2"/>
    <property type="match status" value="1"/>
</dbReference>
<dbReference type="InterPro" id="IPR027417">
    <property type="entry name" value="P-loop_NTPase"/>
</dbReference>
<dbReference type="Pfam" id="PF00271">
    <property type="entry name" value="Helicase_C"/>
    <property type="match status" value="1"/>
</dbReference>
<dbReference type="CDD" id="cd18032">
    <property type="entry name" value="DEXHc_RE_I_III_res"/>
    <property type="match status" value="1"/>
</dbReference>
<dbReference type="CDD" id="cd09203">
    <property type="entry name" value="PLDc_N_DEXD_b1"/>
    <property type="match status" value="1"/>
</dbReference>
<dbReference type="InterPro" id="IPR021835">
    <property type="entry name" value="DUF3427"/>
</dbReference>
<comment type="caution">
    <text evidence="3">The sequence shown here is derived from an EMBL/GenBank/DDBJ whole genome shotgun (WGS) entry which is preliminary data.</text>
</comment>
<dbReference type="SUPFAM" id="SSF52540">
    <property type="entry name" value="P-loop containing nucleoside triphosphate hydrolases"/>
    <property type="match status" value="1"/>
</dbReference>
<dbReference type="SUPFAM" id="SSF56024">
    <property type="entry name" value="Phospholipase D/nuclease"/>
    <property type="match status" value="1"/>
</dbReference>
<dbReference type="Pfam" id="PF04851">
    <property type="entry name" value="ResIII"/>
    <property type="match status" value="1"/>
</dbReference>
<keyword evidence="3" id="KW-0378">Hydrolase</keyword>
<dbReference type="PANTHER" id="PTHR47962">
    <property type="entry name" value="ATP-DEPENDENT HELICASE LHR-RELATED-RELATED"/>
    <property type="match status" value="1"/>
</dbReference>
<dbReference type="EC" id="3.6.1.-" evidence="3"/>
<dbReference type="InterPro" id="IPR025202">
    <property type="entry name" value="PLD-like_dom"/>
</dbReference>
<dbReference type="SMART" id="SM00490">
    <property type="entry name" value="HELICc"/>
    <property type="match status" value="1"/>
</dbReference>
<name>A0ABM8V7E9_THEXY</name>
<dbReference type="PANTHER" id="PTHR47962:SF7">
    <property type="entry name" value="MITOCHONDRIAL ATP-DEPENDENT HELICASE IRC3-RELATED"/>
    <property type="match status" value="1"/>
</dbReference>
<dbReference type="Proteomes" id="UP000681526">
    <property type="component" value="Unassembled WGS sequence"/>
</dbReference>
<evidence type="ECO:0000313" key="3">
    <source>
        <dbReference type="EMBL" id="CAG5091642.1"/>
    </source>
</evidence>
<dbReference type="InterPro" id="IPR052511">
    <property type="entry name" value="ATP-dep_Helicase"/>
</dbReference>
<dbReference type="PROSITE" id="PS51192">
    <property type="entry name" value="HELICASE_ATP_BIND_1"/>
    <property type="match status" value="1"/>
</dbReference>
<proteinExistence type="predicted"/>
<keyword evidence="4" id="KW-1185">Reference proteome</keyword>
<accession>A0ABM8V7E9</accession>
<dbReference type="CDD" id="cd18799">
    <property type="entry name" value="SF2_C_EcoAI-like"/>
    <property type="match status" value="1"/>
</dbReference>
<dbReference type="SMART" id="SM00487">
    <property type="entry name" value="DEXDc"/>
    <property type="match status" value="1"/>
</dbReference>
<sequence>MLYVVVYYYWATPFDVGKKDYQPRVSNIGSRGKGFGGGNMLQPGLYEQVINDCLESELTKLNDDWHADKGKLDRTESAAILGQYMGRLLARVMEYLDQGDKVVRDRVALCNAIIRYTIEYLENSAADRLDPELIASLKGQLIHRDAEMLLELIDKSRTQAPQSRVRPDTPLSVSSLFTGDKREPSMMAELKKEIVTSDRIDFLVSFIKFSGLRLLLDELRAFTQRGGELRVITTSYMGATDYKAIQELVKLPNTEVKISYDTKTTRLHAKAYLFWRYTGFSTLYIGSSNISESAMTSGLEWNVRLSQQDAPDLVTKVEVTFEHYWNNPEFVTFIPQLHEQQLRQALKAERSWQPDDHSTLGYYFDIQPYYYQQEILDTLQAEREVHGRYRNLVVAATGTGKTVISAFDYRRYCRQNPGKPNRLLFVAHRKEILQQSLACFRSILRDLNFGDIMVAGQMPEQIDHLFVSIQSLNSRDLFAQTPPDFYDFIIIDEFHHAAAPSYQQLLSYYQPKILLGLTATPERADGKRVTDYFDGRVAAEIRLYEAIERKLLSPFHYFGVTDSVDLSKVKWRFGKYDETELEKVFVLQERTARERARFIFEAVERYCTDIRDVIGIGFCVSQRHAAFMAEQFNAFGVPSAYLTAESPDDVRDTVKKRLVQKEIHFVFVVDLYNEGVDIPEVNTVLFLRPTESLTVFLQQLGRGLRLCEGKEALTVLDFVGQAHREYNFEQRYQALLPRTRRSIVREIEQGFANVPKGCSIILERKAQEIILAHIRASINNLMNIRRKVVDYFAHHRDWQVGEFFEDYHVKPLEVYRRDVTVYGLGAREKVVACEEPLGDSRERLLAAGLERLSFCNSARFIQFSLRALERIREGRGRELADLNAAERKMLLMLYYTFWNVGLSDLEGQPFRTVEESLYWLIGHPLAYAELCDLLRYQYERIDIVGRPVDGLDEDIPIDLYCNYTTDQILAALGRHQAWKHRHFQEGGLYVEDRNMDVFFVTLVKSEKDYSPTTMYQDYAVNERVFHWQSQSRTTVDSPTGRRYINQGKTRHPVLFFVREKKRNENGVTMPFTCVGLADYKSHRGSAPISMEWTMREPLPAFVLDVAGRG</sequence>
<reference evidence="3 4" key="1">
    <citation type="submission" date="2021-04" db="EMBL/GenBank/DDBJ databases">
        <authorList>
            <person name="Rakotoarivonina H."/>
        </authorList>
    </citation>
    <scope>NUCLEOTIDE SEQUENCE [LARGE SCALE GENOMIC DNA]</scope>
    <source>
        <strain evidence="3 4">XE</strain>
    </source>
</reference>
<protein>
    <submittedName>
        <fullName evidence="3">RecQ1</fullName>
        <ecNumber evidence="3">3.6.1.-</ecNumber>
    </submittedName>
</protein>
<evidence type="ECO:0000259" key="2">
    <source>
        <dbReference type="PROSITE" id="PS51194"/>
    </source>
</evidence>
<gene>
    <name evidence="3" type="primary">txxe 2697-recQ1</name>
    <name evidence="3" type="ORF">TXXE_16010</name>
</gene>
<evidence type="ECO:0000259" key="1">
    <source>
        <dbReference type="PROSITE" id="PS51192"/>
    </source>
</evidence>
<dbReference type="GO" id="GO:0016787">
    <property type="term" value="F:hydrolase activity"/>
    <property type="evidence" value="ECO:0007669"/>
    <property type="project" value="UniProtKB-KW"/>
</dbReference>
<dbReference type="InterPro" id="IPR014001">
    <property type="entry name" value="Helicase_ATP-bd"/>
</dbReference>
<dbReference type="PROSITE" id="PS51194">
    <property type="entry name" value="HELICASE_CTER"/>
    <property type="match status" value="1"/>
</dbReference>
<organism evidence="3 4">
    <name type="scientific">Thermobacillus xylanilyticus</name>
    <dbReference type="NCBI Taxonomy" id="76633"/>
    <lineage>
        <taxon>Bacteria</taxon>
        <taxon>Bacillati</taxon>
        <taxon>Bacillota</taxon>
        <taxon>Bacilli</taxon>
        <taxon>Bacillales</taxon>
        <taxon>Paenibacillaceae</taxon>
        <taxon>Thermobacillus</taxon>
    </lineage>
</organism>